<keyword evidence="1 5" id="KW-0540">Nuclease</keyword>
<name>A0AAJ0BCE9_9PEZI</name>
<dbReference type="EC" id="3.1.4.-" evidence="5"/>
<dbReference type="HAMAP" id="MF_03040">
    <property type="entry name" value="USB1"/>
    <property type="match status" value="1"/>
</dbReference>
<gene>
    <name evidence="5" type="primary">USB1</name>
    <name evidence="7" type="ORF">QBC47DRAFT_213081</name>
</gene>
<dbReference type="Pfam" id="PF09749">
    <property type="entry name" value="HVSL"/>
    <property type="match status" value="1"/>
</dbReference>
<dbReference type="PANTHER" id="PTHR13522">
    <property type="entry name" value="U6 SNRNA PHOSPHODIESTERASE 1"/>
    <property type="match status" value="1"/>
</dbReference>
<keyword evidence="2 5" id="KW-0378">Hydrolase</keyword>
<comment type="function">
    <text evidence="5">Phosphodiesterase responsible for the U6 snRNA 3' end processing. Acts as an exoribonuclease (RNase) responsible for trimming the poly(U) tract of the last nucleotides in the pre-U6 snRNA molecule, leading to the formation of mature U6 snRNA.</text>
</comment>
<proteinExistence type="inferred from homology"/>
<evidence type="ECO:0000256" key="2">
    <source>
        <dbReference type="ARBA" id="ARBA00022801"/>
    </source>
</evidence>
<feature type="region of interest" description="Disordered" evidence="6">
    <location>
        <begin position="1"/>
        <end position="66"/>
    </location>
</feature>
<dbReference type="GO" id="GO:0034477">
    <property type="term" value="P:U6 snRNA 3'-end processing"/>
    <property type="evidence" value="ECO:0007669"/>
    <property type="project" value="UniProtKB-UniRule"/>
</dbReference>
<evidence type="ECO:0000256" key="1">
    <source>
        <dbReference type="ARBA" id="ARBA00022722"/>
    </source>
</evidence>
<feature type="active site" description="Proton donor/acceptor" evidence="5">
    <location>
        <position position="157"/>
    </location>
</feature>
<reference evidence="7" key="1">
    <citation type="submission" date="2023-06" db="EMBL/GenBank/DDBJ databases">
        <title>Genome-scale phylogeny and comparative genomics of the fungal order Sordariales.</title>
        <authorList>
            <consortium name="Lawrence Berkeley National Laboratory"/>
            <person name="Hensen N."/>
            <person name="Bonometti L."/>
            <person name="Westerberg I."/>
            <person name="Brannstrom I.O."/>
            <person name="Guillou S."/>
            <person name="Cros-Aarteil S."/>
            <person name="Calhoun S."/>
            <person name="Haridas S."/>
            <person name="Kuo A."/>
            <person name="Mondo S."/>
            <person name="Pangilinan J."/>
            <person name="Riley R."/>
            <person name="Labutti K."/>
            <person name="Andreopoulos B."/>
            <person name="Lipzen A."/>
            <person name="Chen C."/>
            <person name="Yanf M."/>
            <person name="Daum C."/>
            <person name="Ng V."/>
            <person name="Clum A."/>
            <person name="Steindorff A."/>
            <person name="Ohm R."/>
            <person name="Martin F."/>
            <person name="Silar P."/>
            <person name="Natvig D."/>
            <person name="Lalanne C."/>
            <person name="Gautier V."/>
            <person name="Ament-Velasquez S.L."/>
            <person name="Kruys A."/>
            <person name="Hutchinson M.I."/>
            <person name="Powell A.J."/>
            <person name="Barry K."/>
            <person name="Miller A.N."/>
            <person name="Grigoriev I.V."/>
            <person name="Debuchy R."/>
            <person name="Gladieux P."/>
            <person name="Thoren M.H."/>
            <person name="Johannesson H."/>
        </authorList>
    </citation>
    <scope>NUCLEOTIDE SEQUENCE</scope>
    <source>
        <strain evidence="7">PSN4</strain>
    </source>
</reference>
<dbReference type="AlphaFoldDB" id="A0AAJ0BCE9"/>
<evidence type="ECO:0000256" key="5">
    <source>
        <dbReference type="HAMAP-Rule" id="MF_03040"/>
    </source>
</evidence>
<evidence type="ECO:0000256" key="3">
    <source>
        <dbReference type="ARBA" id="ARBA00023239"/>
    </source>
</evidence>
<protein>
    <recommendedName>
        <fullName evidence="5">U6 snRNA phosphodiesterase</fullName>
        <ecNumber evidence="5">3.1.4.-</ecNumber>
    </recommendedName>
</protein>
<dbReference type="InterPro" id="IPR027521">
    <property type="entry name" value="Usb1"/>
</dbReference>
<comment type="similarity">
    <text evidence="5">Belongs to the 2H phosphoesterase superfamily. USB1 family.</text>
</comment>
<organism evidence="7 8">
    <name type="scientific">Echria macrotheca</name>
    <dbReference type="NCBI Taxonomy" id="438768"/>
    <lineage>
        <taxon>Eukaryota</taxon>
        <taxon>Fungi</taxon>
        <taxon>Dikarya</taxon>
        <taxon>Ascomycota</taxon>
        <taxon>Pezizomycotina</taxon>
        <taxon>Sordariomycetes</taxon>
        <taxon>Sordariomycetidae</taxon>
        <taxon>Sordariales</taxon>
        <taxon>Schizotheciaceae</taxon>
        <taxon>Echria</taxon>
    </lineage>
</organism>
<evidence type="ECO:0000313" key="8">
    <source>
        <dbReference type="Proteomes" id="UP001239445"/>
    </source>
</evidence>
<feature type="compositionally biased region" description="Low complexity" evidence="6">
    <location>
        <begin position="1"/>
        <end position="11"/>
    </location>
</feature>
<dbReference type="GO" id="GO:0005634">
    <property type="term" value="C:nucleus"/>
    <property type="evidence" value="ECO:0007669"/>
    <property type="project" value="UniProtKB-SubCell"/>
</dbReference>
<accession>A0AAJ0BCE9</accession>
<sequence>MALVDYSSDSSSDSEDDTSPTTKDNNPSENGPVATNHPPASASTISVPVPGSVPDPPAASTRLPLPPLPSSFHDLYASTVRTAPTDDPALHQGRTRQTPHIAGNWPTHIYIEWHPSSSTHQTLTSFVSALQSRLSQKNITTLHSFLTSDLNVPLPLHISLSRPIVLTTPTKDSFLTHLRNSISSLQRIKPFSLVVSGVEWHRTAESGRSFLVLRVSSASSSSSHENEELRTLLDRCNDVVAEYSQPRLYQWADGDKGRVARAFHVSVAWAFEEVTDEVRRATEEVVVKDGFGDEGGIMGTTRILVEGVKVKIGNVVTNIPLGKERVKGQGGLFGSGLGLGLRE</sequence>
<keyword evidence="4 5" id="KW-0539">Nucleus</keyword>
<evidence type="ECO:0000313" key="7">
    <source>
        <dbReference type="EMBL" id="KAK1755275.1"/>
    </source>
</evidence>
<dbReference type="Proteomes" id="UP001239445">
    <property type="component" value="Unassembled WGS sequence"/>
</dbReference>
<dbReference type="EMBL" id="MU839834">
    <property type="protein sequence ID" value="KAK1755275.1"/>
    <property type="molecule type" value="Genomic_DNA"/>
</dbReference>
<evidence type="ECO:0000256" key="4">
    <source>
        <dbReference type="ARBA" id="ARBA00023242"/>
    </source>
</evidence>
<comment type="caution">
    <text evidence="7">The sequence shown here is derived from an EMBL/GenBank/DDBJ whole genome shotgun (WGS) entry which is preliminary data.</text>
</comment>
<dbReference type="Gene3D" id="3.90.1140.10">
    <property type="entry name" value="Cyclic phosphodiesterase"/>
    <property type="match status" value="1"/>
</dbReference>
<comment type="subcellular location">
    <subcellularLocation>
        <location evidence="5">Nucleus</location>
    </subcellularLocation>
</comment>
<feature type="active site" description="Proton donor/acceptor" evidence="5">
    <location>
        <position position="264"/>
    </location>
</feature>
<keyword evidence="3" id="KW-0456">Lyase</keyword>
<keyword evidence="8" id="KW-1185">Reference proteome</keyword>
<dbReference type="GO" id="GO:0016829">
    <property type="term" value="F:lyase activity"/>
    <property type="evidence" value="ECO:0007669"/>
    <property type="project" value="UniProtKB-KW"/>
</dbReference>
<dbReference type="PANTHER" id="PTHR13522:SF3">
    <property type="entry name" value="U6 SNRNA PHOSPHODIESTERASE 1"/>
    <property type="match status" value="1"/>
</dbReference>
<dbReference type="GO" id="GO:1990838">
    <property type="term" value="F:poly(U)-specific exoribonuclease activity, producing 3' uridine cyclic phosphate ends"/>
    <property type="evidence" value="ECO:0007669"/>
    <property type="project" value="UniProtKB-UniRule"/>
</dbReference>
<evidence type="ECO:0000256" key="6">
    <source>
        <dbReference type="SAM" id="MobiDB-lite"/>
    </source>
</evidence>